<keyword evidence="5" id="KW-0680">Restriction system</keyword>
<comment type="catalytic activity">
    <reaction evidence="6">
        <text>a 2'-deoxyadenosine in DNA + S-adenosyl-L-methionine = an N(6)-methyl-2'-deoxyadenosine in DNA + S-adenosyl-L-homocysteine + H(+)</text>
        <dbReference type="Rhea" id="RHEA:15197"/>
        <dbReference type="Rhea" id="RHEA-COMP:12418"/>
        <dbReference type="Rhea" id="RHEA-COMP:12419"/>
        <dbReference type="ChEBI" id="CHEBI:15378"/>
        <dbReference type="ChEBI" id="CHEBI:57856"/>
        <dbReference type="ChEBI" id="CHEBI:59789"/>
        <dbReference type="ChEBI" id="CHEBI:90615"/>
        <dbReference type="ChEBI" id="CHEBI:90616"/>
        <dbReference type="EC" id="2.1.1.72"/>
    </reaction>
</comment>
<dbReference type="GO" id="GO:0003677">
    <property type="term" value="F:DNA binding"/>
    <property type="evidence" value="ECO:0007669"/>
    <property type="project" value="InterPro"/>
</dbReference>
<evidence type="ECO:0000256" key="3">
    <source>
        <dbReference type="ARBA" id="ARBA00022679"/>
    </source>
</evidence>
<dbReference type="Proteomes" id="UP000006454">
    <property type="component" value="Unassembled WGS sequence"/>
</dbReference>
<dbReference type="GO" id="GO:0008170">
    <property type="term" value="F:N-methyltransferase activity"/>
    <property type="evidence" value="ECO:0007669"/>
    <property type="project" value="InterPro"/>
</dbReference>
<reference evidence="8 9" key="1">
    <citation type="journal article" date="2003" name="Genome Res.">
        <title>Genome analysis of F. nucleatum sub spp vincentii and its comparison with the genome of F. nucleatum ATCC 25586.</title>
        <authorList>
            <person name="Kapatral V."/>
            <person name="Ivanova N."/>
            <person name="Anderson I."/>
            <person name="Reznik G."/>
            <person name="Bhattacharyya A."/>
            <person name="Gardner W.L."/>
            <person name="Mikhailova N."/>
            <person name="Lapidus A."/>
            <person name="Larsen N."/>
            <person name="D'Souza M."/>
            <person name="Walunas T."/>
            <person name="Haselkorn R."/>
            <person name="Overbeek R."/>
            <person name="Kyrpides N."/>
        </authorList>
    </citation>
    <scope>NUCLEOTIDE SEQUENCE [LARGE SCALE GENOMIC DNA]</scope>
    <source>
        <strain evidence="8 9">ATCC 49256</strain>
    </source>
</reference>
<dbReference type="GO" id="GO:0009307">
    <property type="term" value="P:DNA restriction-modification system"/>
    <property type="evidence" value="ECO:0007669"/>
    <property type="project" value="UniProtKB-KW"/>
</dbReference>
<evidence type="ECO:0000256" key="2">
    <source>
        <dbReference type="ARBA" id="ARBA00022603"/>
    </source>
</evidence>
<dbReference type="GO" id="GO:0009007">
    <property type="term" value="F:site-specific DNA-methyltransferase (adenine-specific) activity"/>
    <property type="evidence" value="ECO:0007669"/>
    <property type="project" value="UniProtKB-EC"/>
</dbReference>
<keyword evidence="2 8" id="KW-0489">Methyltransferase</keyword>
<keyword evidence="3 8" id="KW-0808">Transferase</keyword>
<name>Q7P8C7_FUSVC</name>
<dbReference type="InterPro" id="IPR029063">
    <property type="entry name" value="SAM-dependent_MTases_sf"/>
</dbReference>
<dbReference type="AlphaFoldDB" id="Q7P8C7"/>
<evidence type="ECO:0000256" key="1">
    <source>
        <dbReference type="ARBA" id="ARBA00011900"/>
    </source>
</evidence>
<gene>
    <name evidence="8" type="ORF">FNV2264</name>
</gene>
<dbReference type="Gene3D" id="3.40.50.150">
    <property type="entry name" value="Vaccinia Virus protein VP39"/>
    <property type="match status" value="1"/>
</dbReference>
<dbReference type="SUPFAM" id="SSF53335">
    <property type="entry name" value="S-adenosyl-L-methionine-dependent methyltransferases"/>
    <property type="match status" value="1"/>
</dbReference>
<dbReference type="Pfam" id="PF02384">
    <property type="entry name" value="N6_Mtase"/>
    <property type="match status" value="1"/>
</dbReference>
<dbReference type="GO" id="GO:0032259">
    <property type="term" value="P:methylation"/>
    <property type="evidence" value="ECO:0007669"/>
    <property type="project" value="UniProtKB-KW"/>
</dbReference>
<evidence type="ECO:0000256" key="4">
    <source>
        <dbReference type="ARBA" id="ARBA00022691"/>
    </source>
</evidence>
<dbReference type="EC" id="2.1.1.72" evidence="1"/>
<sequence length="247" mass="28768">MEDNLNLFGFGQLPKKEIVREASIKNIVKKIQDLDHKYNYDEIFLDWVRCMFYTYANTCNKVGYSDREEKFKRIVDKHGKEVIEVFLECHAELVMLFEKEIYDYLGKIYHELGIHNKMKGQFFTPFHLSKLMAETRVNELIKELNSKKRIKITDAACGSGCLMLGILAVLKEKGINYQKRIFINCSDLDENTIQMAYVQLTIVGAKAKCENKNSLTGEIFGRWDTFNYSISGNTSLDLEVDYGRYKE</sequence>
<organism evidence="8 9">
    <name type="scientific">Fusobacterium vincentii ATCC 49256</name>
    <dbReference type="NCBI Taxonomy" id="209882"/>
    <lineage>
        <taxon>Bacteria</taxon>
        <taxon>Fusobacteriati</taxon>
        <taxon>Fusobacteriota</taxon>
        <taxon>Fusobacteriia</taxon>
        <taxon>Fusobacteriales</taxon>
        <taxon>Fusobacteriaceae</taxon>
        <taxon>Fusobacterium</taxon>
    </lineage>
</organism>
<feature type="domain" description="DNA methylase adenine-specific" evidence="7">
    <location>
        <begin position="102"/>
        <end position="226"/>
    </location>
</feature>
<evidence type="ECO:0000256" key="5">
    <source>
        <dbReference type="ARBA" id="ARBA00022747"/>
    </source>
</evidence>
<dbReference type="InterPro" id="IPR051537">
    <property type="entry name" value="DNA_Adenine_Mtase"/>
</dbReference>
<dbReference type="EMBL" id="AABF01000002">
    <property type="protein sequence ID" value="EAA25229.1"/>
    <property type="molecule type" value="Genomic_DNA"/>
</dbReference>
<evidence type="ECO:0000313" key="8">
    <source>
        <dbReference type="EMBL" id="EAA25229.1"/>
    </source>
</evidence>
<evidence type="ECO:0000313" key="9">
    <source>
        <dbReference type="Proteomes" id="UP000006454"/>
    </source>
</evidence>
<comment type="caution">
    <text evidence="8">The sequence shown here is derived from an EMBL/GenBank/DDBJ whole genome shotgun (WGS) entry which is preliminary data.</text>
</comment>
<protein>
    <recommendedName>
        <fullName evidence="1">site-specific DNA-methyltransferase (adenine-specific)</fullName>
        <ecNumber evidence="1">2.1.1.72</ecNumber>
    </recommendedName>
</protein>
<evidence type="ECO:0000256" key="6">
    <source>
        <dbReference type="ARBA" id="ARBA00047942"/>
    </source>
</evidence>
<evidence type="ECO:0000259" key="7">
    <source>
        <dbReference type="Pfam" id="PF02384"/>
    </source>
</evidence>
<proteinExistence type="predicted"/>
<dbReference type="PANTHER" id="PTHR42933">
    <property type="entry name" value="SLR6095 PROTEIN"/>
    <property type="match status" value="1"/>
</dbReference>
<accession>Q7P8C7</accession>
<dbReference type="InterPro" id="IPR003356">
    <property type="entry name" value="DNA_methylase_A-5"/>
</dbReference>
<keyword evidence="4" id="KW-0949">S-adenosyl-L-methionine</keyword>
<dbReference type="PANTHER" id="PTHR42933:SF1">
    <property type="entry name" value="SITE-SPECIFIC DNA-METHYLTRANSFERASE (ADENINE-SPECIFIC)"/>
    <property type="match status" value="1"/>
</dbReference>